<protein>
    <submittedName>
        <fullName evidence="2">Uncharacterized protein</fullName>
    </submittedName>
</protein>
<dbReference type="RefSeq" id="WP_073484040.1">
    <property type="nucleotide sequence ID" value="NZ_FQVN01000005.1"/>
</dbReference>
<reference evidence="2 3" key="1">
    <citation type="submission" date="2016-11" db="EMBL/GenBank/DDBJ databases">
        <authorList>
            <person name="Jaros S."/>
            <person name="Januszkiewicz K."/>
            <person name="Wedrychowicz H."/>
        </authorList>
    </citation>
    <scope>NUCLEOTIDE SEQUENCE [LARGE SCALE GENOMIC DNA]</scope>
    <source>
        <strain evidence="2 3">DSM 44523</strain>
    </source>
</reference>
<organism evidence="2 3">
    <name type="scientific">Streptoalloteichus hindustanus</name>
    <dbReference type="NCBI Taxonomy" id="2017"/>
    <lineage>
        <taxon>Bacteria</taxon>
        <taxon>Bacillati</taxon>
        <taxon>Actinomycetota</taxon>
        <taxon>Actinomycetes</taxon>
        <taxon>Pseudonocardiales</taxon>
        <taxon>Pseudonocardiaceae</taxon>
        <taxon>Streptoalloteichus</taxon>
    </lineage>
</organism>
<proteinExistence type="predicted"/>
<keyword evidence="3" id="KW-1185">Reference proteome</keyword>
<accession>A0A1M5EML5</accession>
<dbReference type="STRING" id="2017.SAMN05444320_10553"/>
<dbReference type="InterPro" id="IPR011043">
    <property type="entry name" value="Gal_Oxase/kelch_b-propeller"/>
</dbReference>
<evidence type="ECO:0000256" key="1">
    <source>
        <dbReference type="SAM" id="SignalP"/>
    </source>
</evidence>
<dbReference type="OrthoDB" id="3454650at2"/>
<evidence type="ECO:0000313" key="3">
    <source>
        <dbReference type="Proteomes" id="UP000184501"/>
    </source>
</evidence>
<feature type="chain" id="PRO_5039091222" evidence="1">
    <location>
        <begin position="29"/>
        <end position="391"/>
    </location>
</feature>
<dbReference type="SUPFAM" id="SSF50965">
    <property type="entry name" value="Galactose oxidase, central domain"/>
    <property type="match status" value="2"/>
</dbReference>
<dbReference type="EMBL" id="FQVN01000005">
    <property type="protein sequence ID" value="SHF80528.1"/>
    <property type="molecule type" value="Genomic_DNA"/>
</dbReference>
<name>A0A1M5EML5_STRHI</name>
<dbReference type="Proteomes" id="UP000184501">
    <property type="component" value="Unassembled WGS sequence"/>
</dbReference>
<feature type="signal peptide" evidence="1">
    <location>
        <begin position="1"/>
        <end position="28"/>
    </location>
</feature>
<gene>
    <name evidence="2" type="ORF">SAMN05444320_10553</name>
</gene>
<sequence>MFQATRRTRRLAAVVGAVLAVTATGVPATGAEPRQESKPPECEEGWCPVSLPRDPAPEDITGLAAVADEEVWAVGRSAAGALTLRWDGRAWQNVPTPSVEDVKLRAVAGSARNDVWAVGEQRDPTTRIRTLTQHWDGREWTVVPSPSPADQKNSLSAVAVAGPDDVWAVGETESTGDGRWPENRPLLQRWNGRHWTVVPTPLSEVRASFHTVVVRSPDDVWIGALVGSPFEKRIATALRWDGRSWHRCDVPDKDGVDRVGLGAAPDGRPLLVGVHRYSRNSARTRVWHWTGSEWTKVTVSYLENYNGDFGAPAADGSGRVWLVGGPGGGTGGLFEWDGRRWTAIEPKTGGRGRFAAVTALPGGRVWVGGKFGRTDHNGLVYARRDGSPSAP</sequence>
<evidence type="ECO:0000313" key="2">
    <source>
        <dbReference type="EMBL" id="SHF80528.1"/>
    </source>
</evidence>
<keyword evidence="1" id="KW-0732">Signal</keyword>
<dbReference type="AlphaFoldDB" id="A0A1M5EML5"/>